<dbReference type="GO" id="GO:0005886">
    <property type="term" value="C:plasma membrane"/>
    <property type="evidence" value="ECO:0007669"/>
    <property type="project" value="TreeGrafter"/>
</dbReference>
<keyword evidence="11" id="KW-1185">Reference proteome</keyword>
<evidence type="ECO:0000256" key="1">
    <source>
        <dbReference type="ARBA" id="ARBA00004141"/>
    </source>
</evidence>
<sequence>MNFVEKVLDKCPLLLRQTNANGETLLHIAAKYGHSDIVDFLIERARIPNQDLESGIEPVKEMLRKTNKKKDTALHEAVRYNHFEVVRKLVNEDPDFSYLSNDGGETPLYMAIERRHPALTFVIMDTCKSPAYGGPLGRTALHAAVLTWDDTADHKGWTLLHIAAYLDSSESAKQLLKFDRHIAYMKDAKGRIALHIAAHRGQFFVGDHPRVDLMAFNQRNLNAVDTAVTFSENESFVIGLRSVDLRLPQRILEDEDEDEIKEHVKEREKKREERLQKESGSDLVMATLITTVTFAAGITMPRGFVGGEGPHSGSAILTKSTAFKAFVITDVISMVLSSCSVLIYLLLPSFDENKSRLKFFHSAWRLNLVAMVAMDFDDEVRYSIYRNARTLSLGDDNSHLAFVWFWLHPQLFQ</sequence>
<feature type="transmembrane region" description="Helical" evidence="8">
    <location>
        <begin position="283"/>
        <end position="305"/>
    </location>
</feature>
<name>A0A6A1WQM4_9ROSI</name>
<dbReference type="SMART" id="SM00248">
    <property type="entry name" value="ANK"/>
    <property type="match status" value="5"/>
</dbReference>
<evidence type="ECO:0000256" key="5">
    <source>
        <dbReference type="ARBA" id="ARBA00023043"/>
    </source>
</evidence>
<dbReference type="Pfam" id="PF13962">
    <property type="entry name" value="PGG"/>
    <property type="match status" value="1"/>
</dbReference>
<dbReference type="InterPro" id="IPR002110">
    <property type="entry name" value="Ankyrin_rpt"/>
</dbReference>
<reference evidence="10 11" key="1">
    <citation type="journal article" date="2019" name="Plant Biotechnol. J.">
        <title>The red bayberry genome and genetic basis of sex determination.</title>
        <authorList>
            <person name="Jia H.M."/>
            <person name="Jia H.J."/>
            <person name="Cai Q.L."/>
            <person name="Wang Y."/>
            <person name="Zhao H.B."/>
            <person name="Yang W.F."/>
            <person name="Wang G.Y."/>
            <person name="Li Y.H."/>
            <person name="Zhan D.L."/>
            <person name="Shen Y.T."/>
            <person name="Niu Q.F."/>
            <person name="Chang L."/>
            <person name="Qiu J."/>
            <person name="Zhao L."/>
            <person name="Xie H.B."/>
            <person name="Fu W.Y."/>
            <person name="Jin J."/>
            <person name="Li X.W."/>
            <person name="Jiao Y."/>
            <person name="Zhou C.C."/>
            <person name="Tu T."/>
            <person name="Chai C.Y."/>
            <person name="Gao J.L."/>
            <person name="Fan L.J."/>
            <person name="van de Weg E."/>
            <person name="Wang J.Y."/>
            <person name="Gao Z.S."/>
        </authorList>
    </citation>
    <scope>NUCLEOTIDE SEQUENCE [LARGE SCALE GENOMIC DNA]</scope>
    <source>
        <tissue evidence="10">Leaves</tissue>
    </source>
</reference>
<comment type="caution">
    <text evidence="10">The sequence shown here is derived from an EMBL/GenBank/DDBJ whole genome shotgun (WGS) entry which is preliminary data.</text>
</comment>
<keyword evidence="4 8" id="KW-1133">Transmembrane helix</keyword>
<evidence type="ECO:0000256" key="6">
    <source>
        <dbReference type="ARBA" id="ARBA00023136"/>
    </source>
</evidence>
<evidence type="ECO:0000313" key="11">
    <source>
        <dbReference type="Proteomes" id="UP000516437"/>
    </source>
</evidence>
<evidence type="ECO:0000256" key="8">
    <source>
        <dbReference type="SAM" id="Phobius"/>
    </source>
</evidence>
<evidence type="ECO:0000259" key="9">
    <source>
        <dbReference type="Pfam" id="PF13962"/>
    </source>
</evidence>
<evidence type="ECO:0000256" key="4">
    <source>
        <dbReference type="ARBA" id="ARBA00022989"/>
    </source>
</evidence>
<dbReference type="InterPro" id="IPR026961">
    <property type="entry name" value="PGG_dom"/>
</dbReference>
<dbReference type="EMBL" id="RXIC02000019">
    <property type="protein sequence ID" value="KAB1227589.1"/>
    <property type="molecule type" value="Genomic_DNA"/>
</dbReference>
<keyword evidence="6 8" id="KW-0472">Membrane</keyword>
<keyword evidence="2 8" id="KW-0812">Transmembrane</keyword>
<comment type="subcellular location">
    <subcellularLocation>
        <location evidence="1">Membrane</location>
        <topology evidence="1">Multi-pass membrane protein</topology>
    </subcellularLocation>
</comment>
<dbReference type="SUPFAM" id="SSF48403">
    <property type="entry name" value="Ankyrin repeat"/>
    <property type="match status" value="1"/>
</dbReference>
<protein>
    <recommendedName>
        <fullName evidence="9">PGG domain-containing protein</fullName>
    </recommendedName>
</protein>
<dbReference type="PROSITE" id="PS50088">
    <property type="entry name" value="ANK_REPEAT"/>
    <property type="match status" value="2"/>
</dbReference>
<evidence type="ECO:0000313" key="10">
    <source>
        <dbReference type="EMBL" id="KAB1227589.1"/>
    </source>
</evidence>
<dbReference type="InterPro" id="IPR036770">
    <property type="entry name" value="Ankyrin_rpt-contain_sf"/>
</dbReference>
<dbReference type="Proteomes" id="UP000516437">
    <property type="component" value="Chromosome 1"/>
</dbReference>
<dbReference type="PANTHER" id="PTHR24186">
    <property type="entry name" value="PROTEIN PHOSPHATASE 1 REGULATORY SUBUNIT"/>
    <property type="match status" value="1"/>
</dbReference>
<feature type="transmembrane region" description="Helical" evidence="8">
    <location>
        <begin position="325"/>
        <end position="347"/>
    </location>
</feature>
<gene>
    <name evidence="10" type="ORF">CJ030_MR1G006147</name>
</gene>
<evidence type="ECO:0000256" key="2">
    <source>
        <dbReference type="ARBA" id="ARBA00022692"/>
    </source>
</evidence>
<accession>A0A6A1WQM4</accession>
<dbReference type="AlphaFoldDB" id="A0A6A1WQM4"/>
<dbReference type="OrthoDB" id="1748347at2759"/>
<feature type="repeat" description="ANK" evidence="7">
    <location>
        <begin position="21"/>
        <end position="44"/>
    </location>
</feature>
<dbReference type="Gene3D" id="1.25.40.20">
    <property type="entry name" value="Ankyrin repeat-containing domain"/>
    <property type="match status" value="2"/>
</dbReference>
<evidence type="ECO:0000256" key="3">
    <source>
        <dbReference type="ARBA" id="ARBA00022737"/>
    </source>
</evidence>
<dbReference type="PROSITE" id="PS50297">
    <property type="entry name" value="ANK_REP_REGION"/>
    <property type="match status" value="1"/>
</dbReference>
<dbReference type="PANTHER" id="PTHR24186:SF36">
    <property type="entry name" value="SERINE_THREONINE-PROTEIN PHOSPHATASE 6 REGULATORY ANKYRIN REPEAT SUBUNIT A-LIKE"/>
    <property type="match status" value="1"/>
</dbReference>
<keyword evidence="3" id="KW-0677">Repeat</keyword>
<dbReference type="Pfam" id="PF00023">
    <property type="entry name" value="Ank"/>
    <property type="match status" value="1"/>
</dbReference>
<feature type="domain" description="PGG" evidence="9">
    <location>
        <begin position="273"/>
        <end position="374"/>
    </location>
</feature>
<evidence type="ECO:0000256" key="7">
    <source>
        <dbReference type="PROSITE-ProRule" id="PRU00023"/>
    </source>
</evidence>
<feature type="repeat" description="ANK" evidence="7">
    <location>
        <begin position="69"/>
        <end position="101"/>
    </location>
</feature>
<organism evidence="10 11">
    <name type="scientific">Morella rubra</name>
    <name type="common">Chinese bayberry</name>
    <dbReference type="NCBI Taxonomy" id="262757"/>
    <lineage>
        <taxon>Eukaryota</taxon>
        <taxon>Viridiplantae</taxon>
        <taxon>Streptophyta</taxon>
        <taxon>Embryophyta</taxon>
        <taxon>Tracheophyta</taxon>
        <taxon>Spermatophyta</taxon>
        <taxon>Magnoliopsida</taxon>
        <taxon>eudicotyledons</taxon>
        <taxon>Gunneridae</taxon>
        <taxon>Pentapetalae</taxon>
        <taxon>rosids</taxon>
        <taxon>fabids</taxon>
        <taxon>Fagales</taxon>
        <taxon>Myricaceae</taxon>
        <taxon>Morella</taxon>
    </lineage>
</organism>
<keyword evidence="5 7" id="KW-0040">ANK repeat</keyword>
<dbReference type="Pfam" id="PF12796">
    <property type="entry name" value="Ank_2"/>
    <property type="match status" value="1"/>
</dbReference>
<proteinExistence type="predicted"/>